<dbReference type="PANTHER" id="PTHR47642">
    <property type="entry name" value="ATP-DEPENDENT DNA HELICASE"/>
    <property type="match status" value="1"/>
</dbReference>
<name>G2YGE2_BOTF4</name>
<feature type="domain" description="(+)RNA virus helicase C-terminal" evidence="1">
    <location>
        <begin position="21"/>
        <end position="84"/>
    </location>
</feature>
<reference evidence="3" key="1">
    <citation type="journal article" date="2011" name="PLoS Genet.">
        <title>Genomic analysis of the necrotrophic fungal pathogens Sclerotinia sclerotiorum and Botrytis cinerea.</title>
        <authorList>
            <person name="Amselem J."/>
            <person name="Cuomo C.A."/>
            <person name="van Kan J.A."/>
            <person name="Viaud M."/>
            <person name="Benito E.P."/>
            <person name="Couloux A."/>
            <person name="Coutinho P.M."/>
            <person name="de Vries R.P."/>
            <person name="Dyer P.S."/>
            <person name="Fillinger S."/>
            <person name="Fournier E."/>
            <person name="Gout L."/>
            <person name="Hahn M."/>
            <person name="Kohn L."/>
            <person name="Lapalu N."/>
            <person name="Plummer K.M."/>
            <person name="Pradier J.M."/>
            <person name="Quevillon E."/>
            <person name="Sharon A."/>
            <person name="Simon A."/>
            <person name="ten Have A."/>
            <person name="Tudzynski B."/>
            <person name="Tudzynski P."/>
            <person name="Wincker P."/>
            <person name="Andrew M."/>
            <person name="Anthouard V."/>
            <person name="Beever R.E."/>
            <person name="Beffa R."/>
            <person name="Benoit I."/>
            <person name="Bouzid O."/>
            <person name="Brault B."/>
            <person name="Chen Z."/>
            <person name="Choquer M."/>
            <person name="Collemare J."/>
            <person name="Cotton P."/>
            <person name="Danchin E.G."/>
            <person name="Da Silva C."/>
            <person name="Gautier A."/>
            <person name="Giraud C."/>
            <person name="Giraud T."/>
            <person name="Gonzalez C."/>
            <person name="Grossetete S."/>
            <person name="Guldener U."/>
            <person name="Henrissat B."/>
            <person name="Howlett B.J."/>
            <person name="Kodira C."/>
            <person name="Kretschmer M."/>
            <person name="Lappartient A."/>
            <person name="Leroch M."/>
            <person name="Levis C."/>
            <person name="Mauceli E."/>
            <person name="Neuveglise C."/>
            <person name="Oeser B."/>
            <person name="Pearson M."/>
            <person name="Poulain J."/>
            <person name="Poussereau N."/>
            <person name="Quesneville H."/>
            <person name="Rascle C."/>
            <person name="Schumacher J."/>
            <person name="Segurens B."/>
            <person name="Sexton A."/>
            <person name="Silva E."/>
            <person name="Sirven C."/>
            <person name="Soanes D.M."/>
            <person name="Talbot N.J."/>
            <person name="Templeton M."/>
            <person name="Yandava C."/>
            <person name="Yarden O."/>
            <person name="Zeng Q."/>
            <person name="Rollins J.A."/>
            <person name="Lebrun M.H."/>
            <person name="Dickman M."/>
        </authorList>
    </citation>
    <scope>NUCLEOTIDE SEQUENCE [LARGE SCALE GENOMIC DNA]</scope>
    <source>
        <strain evidence="3">T4</strain>
    </source>
</reference>
<sequence length="120" mass="13746">MSRLHFLLKKEFKYNYFVLQLHRSSSTFQSYGAEYRRWQLPIINTFALTIHKVQGLSLPSITLVLNKSIFSEGQAFVGLSRATTLEGVFLTQLDFDAIKADPEAIAEYNRLRTVASQLQT</sequence>
<proteinExistence type="predicted"/>
<dbReference type="CDD" id="cd18809">
    <property type="entry name" value="SF1_C_RecD"/>
    <property type="match status" value="1"/>
</dbReference>
<evidence type="ECO:0000259" key="1">
    <source>
        <dbReference type="Pfam" id="PF01443"/>
    </source>
</evidence>
<dbReference type="Pfam" id="PF01443">
    <property type="entry name" value="Viral_helicase1"/>
    <property type="match status" value="1"/>
</dbReference>
<dbReference type="AlphaFoldDB" id="G2YGE2"/>
<dbReference type="GO" id="GO:0005524">
    <property type="term" value="F:ATP binding"/>
    <property type="evidence" value="ECO:0007669"/>
    <property type="project" value="InterPro"/>
</dbReference>
<dbReference type="HOGENOM" id="CLU_2049351_0_0_1"/>
<evidence type="ECO:0000313" key="2">
    <source>
        <dbReference type="EMBL" id="CCD50840.1"/>
    </source>
</evidence>
<evidence type="ECO:0000313" key="3">
    <source>
        <dbReference type="Proteomes" id="UP000008177"/>
    </source>
</evidence>
<accession>G2YGE2</accession>
<organism evidence="2 3">
    <name type="scientific">Botryotinia fuckeliana (strain T4)</name>
    <name type="common">Noble rot fungus</name>
    <name type="synonym">Botrytis cinerea</name>
    <dbReference type="NCBI Taxonomy" id="999810"/>
    <lineage>
        <taxon>Eukaryota</taxon>
        <taxon>Fungi</taxon>
        <taxon>Dikarya</taxon>
        <taxon>Ascomycota</taxon>
        <taxon>Pezizomycotina</taxon>
        <taxon>Leotiomycetes</taxon>
        <taxon>Helotiales</taxon>
        <taxon>Sclerotiniaceae</taxon>
        <taxon>Botrytis</taxon>
    </lineage>
</organism>
<dbReference type="EMBL" id="FQ790330">
    <property type="protein sequence ID" value="CCD50840.1"/>
    <property type="molecule type" value="Genomic_DNA"/>
</dbReference>
<protein>
    <recommendedName>
        <fullName evidence="1">(+)RNA virus helicase C-terminal domain-containing protein</fullName>
    </recommendedName>
</protein>
<dbReference type="InterPro" id="IPR027417">
    <property type="entry name" value="P-loop_NTPase"/>
</dbReference>
<dbReference type="SUPFAM" id="SSF52540">
    <property type="entry name" value="P-loop containing nucleoside triphosphate hydrolases"/>
    <property type="match status" value="1"/>
</dbReference>
<dbReference type="Proteomes" id="UP000008177">
    <property type="component" value="Unplaced contigs"/>
</dbReference>
<dbReference type="InParanoid" id="G2YGE2"/>
<dbReference type="InterPro" id="IPR027351">
    <property type="entry name" value="(+)RNA_virus_helicase_core_dom"/>
</dbReference>
<gene>
    <name evidence="2" type="ORF">BofuT4_P086190.1</name>
</gene>
<dbReference type="STRING" id="999810.G2YGE2"/>
<dbReference type="InterPro" id="IPR051055">
    <property type="entry name" value="PIF1_helicase"/>
</dbReference>